<dbReference type="PROSITE" id="PS51388">
    <property type="entry name" value="GED"/>
    <property type="match status" value="1"/>
</dbReference>
<evidence type="ECO:0000313" key="3">
    <source>
        <dbReference type="EMBL" id="KAH7353597.1"/>
    </source>
</evidence>
<dbReference type="PANTHER" id="PTHR11566:SF215">
    <property type="entry name" value="DYNAMIN GTPASE"/>
    <property type="match status" value="1"/>
</dbReference>
<dbReference type="InterPro" id="IPR001401">
    <property type="entry name" value="Dynamin_GTPase"/>
</dbReference>
<dbReference type="GO" id="GO:0008017">
    <property type="term" value="F:microtubule binding"/>
    <property type="evidence" value="ECO:0007669"/>
    <property type="project" value="TreeGrafter"/>
</dbReference>
<evidence type="ECO:0000313" key="4">
    <source>
        <dbReference type="Proteomes" id="UP000813385"/>
    </source>
</evidence>
<dbReference type="GO" id="GO:0005874">
    <property type="term" value="C:microtubule"/>
    <property type="evidence" value="ECO:0007669"/>
    <property type="project" value="TreeGrafter"/>
</dbReference>
<organism evidence="3 4">
    <name type="scientific">Plectosphaerella cucumerina</name>
    <dbReference type="NCBI Taxonomy" id="40658"/>
    <lineage>
        <taxon>Eukaryota</taxon>
        <taxon>Fungi</taxon>
        <taxon>Dikarya</taxon>
        <taxon>Ascomycota</taxon>
        <taxon>Pezizomycotina</taxon>
        <taxon>Sordariomycetes</taxon>
        <taxon>Hypocreomycetidae</taxon>
        <taxon>Glomerellales</taxon>
        <taxon>Plectosphaerellaceae</taxon>
        <taxon>Plectosphaerella</taxon>
    </lineage>
</organism>
<reference evidence="3" key="1">
    <citation type="journal article" date="2021" name="Nat. Commun.">
        <title>Genetic determinants of endophytism in the Arabidopsis root mycobiome.</title>
        <authorList>
            <person name="Mesny F."/>
            <person name="Miyauchi S."/>
            <person name="Thiergart T."/>
            <person name="Pickel B."/>
            <person name="Atanasova L."/>
            <person name="Karlsson M."/>
            <person name="Huettel B."/>
            <person name="Barry K.W."/>
            <person name="Haridas S."/>
            <person name="Chen C."/>
            <person name="Bauer D."/>
            <person name="Andreopoulos W."/>
            <person name="Pangilinan J."/>
            <person name="LaButti K."/>
            <person name="Riley R."/>
            <person name="Lipzen A."/>
            <person name="Clum A."/>
            <person name="Drula E."/>
            <person name="Henrissat B."/>
            <person name="Kohler A."/>
            <person name="Grigoriev I.V."/>
            <person name="Martin F.M."/>
            <person name="Hacquard S."/>
        </authorList>
    </citation>
    <scope>NUCLEOTIDE SEQUENCE</scope>
    <source>
        <strain evidence="3">MPI-CAGE-AT-0016</strain>
    </source>
</reference>
<dbReference type="EMBL" id="JAGPXD010000005">
    <property type="protein sequence ID" value="KAH7353597.1"/>
    <property type="molecule type" value="Genomic_DNA"/>
</dbReference>
<dbReference type="PANTHER" id="PTHR11566">
    <property type="entry name" value="DYNAMIN"/>
    <property type="match status" value="1"/>
</dbReference>
<dbReference type="AlphaFoldDB" id="A0A8K0TAW9"/>
<dbReference type="GO" id="GO:0048312">
    <property type="term" value="P:intracellular distribution of mitochondria"/>
    <property type="evidence" value="ECO:0007669"/>
    <property type="project" value="TreeGrafter"/>
</dbReference>
<dbReference type="Gene3D" id="3.40.50.300">
    <property type="entry name" value="P-loop containing nucleotide triphosphate hydrolases"/>
    <property type="match status" value="1"/>
</dbReference>
<dbReference type="InterPro" id="IPR045063">
    <property type="entry name" value="Dynamin_N"/>
</dbReference>
<dbReference type="SUPFAM" id="SSF52540">
    <property type="entry name" value="P-loop containing nucleoside triphosphate hydrolases"/>
    <property type="match status" value="1"/>
</dbReference>
<name>A0A8K0TAW9_9PEZI</name>
<dbReference type="GO" id="GO:0000266">
    <property type="term" value="P:mitochondrial fission"/>
    <property type="evidence" value="ECO:0007669"/>
    <property type="project" value="TreeGrafter"/>
</dbReference>
<dbReference type="GO" id="GO:0003924">
    <property type="term" value="F:GTPase activity"/>
    <property type="evidence" value="ECO:0007669"/>
    <property type="project" value="InterPro"/>
</dbReference>
<comment type="caution">
    <text evidence="3">The sequence shown here is derived from an EMBL/GenBank/DDBJ whole genome shotgun (WGS) entry which is preliminary data.</text>
</comment>
<feature type="region of interest" description="Disordered" evidence="1">
    <location>
        <begin position="390"/>
        <end position="409"/>
    </location>
</feature>
<gene>
    <name evidence="3" type="ORF">B0T11DRAFT_307318</name>
</gene>
<proteinExistence type="predicted"/>
<dbReference type="InterPro" id="IPR020850">
    <property type="entry name" value="GED_dom"/>
</dbReference>
<dbReference type="Pfam" id="PF00350">
    <property type="entry name" value="Dynamin_N"/>
    <property type="match status" value="1"/>
</dbReference>
<sequence>MPAALSKPLLTSPARLEKIDLLRDKNIGSYIPLPQLVAVGDQSSGKSSLLESLTGIPFPRGQELCTRFATQISHRRESLQSIEITIVPGPHASDEHKLALEGYRKRLQTTAQLRKAFPSIMAKVNILMGIRSPENPTGERTFSEDVLKVEKKGPNEDYLTITDVPGLFRNVTEGVTTNKDRRLVNKMVNRYIKDDRTVILAVLPCNVDVATQEILSLAKEGRKQILKLGYHVVANRGGDDDGEEDDEVSSKTLRSREAMFTEQPWLYLPAERVSIFSLRERLAEVLGEITDRAFPQLRSETSQRLDKAQTKLKEMGISRDSDREQRQYLVGIAGSFQAIARAALNADYSAHPAFENDELRLITAVASFSDSFSEDMRKYGHKYYFESNDEIESDENGNDPQEAGGFVVPRPSDYPELSKTIITNWYFAEPEDGIMEWIEGVNRRSRGLDLGTLGPGVISSVFREQSEKWEIMTAQYLSKVILLVHQFIAISLSSVCTDTQIVKKITAAIMKDLCDRYQSAMSQAMLLVNVERQLKPYTLNHYFNHNQQRSYGNRRLQDKSYETNNFNGQEKRIVVALANIADAVTSRSNEEFTMETIHDILDAYYKVAYKRFVDNVFKQAVDFKLLSGPDSPLGLFCEQWVLGLDAAQLLAVAGESRRNRTIRERLKKEIEDLEIAMEILL</sequence>
<dbReference type="InterPro" id="IPR022812">
    <property type="entry name" value="Dynamin"/>
</dbReference>
<dbReference type="GO" id="GO:0016020">
    <property type="term" value="C:membrane"/>
    <property type="evidence" value="ECO:0007669"/>
    <property type="project" value="TreeGrafter"/>
</dbReference>
<feature type="domain" description="GED" evidence="2">
    <location>
        <begin position="594"/>
        <end position="681"/>
    </location>
</feature>
<dbReference type="GO" id="GO:0016559">
    <property type="term" value="P:peroxisome fission"/>
    <property type="evidence" value="ECO:0007669"/>
    <property type="project" value="TreeGrafter"/>
</dbReference>
<dbReference type="GO" id="GO:0006897">
    <property type="term" value="P:endocytosis"/>
    <property type="evidence" value="ECO:0007669"/>
    <property type="project" value="TreeGrafter"/>
</dbReference>
<keyword evidence="4" id="KW-1185">Reference proteome</keyword>
<evidence type="ECO:0000259" key="2">
    <source>
        <dbReference type="PROSITE" id="PS51388"/>
    </source>
</evidence>
<accession>A0A8K0TAW9</accession>
<dbReference type="InterPro" id="IPR027417">
    <property type="entry name" value="P-loop_NTPase"/>
</dbReference>
<evidence type="ECO:0000256" key="1">
    <source>
        <dbReference type="SAM" id="MobiDB-lite"/>
    </source>
</evidence>
<dbReference type="Proteomes" id="UP000813385">
    <property type="component" value="Unassembled WGS sequence"/>
</dbReference>
<dbReference type="GO" id="GO:0005525">
    <property type="term" value="F:GTP binding"/>
    <property type="evidence" value="ECO:0007669"/>
    <property type="project" value="InterPro"/>
</dbReference>
<protein>
    <submittedName>
        <fullName evidence="3">Dynamin family protein</fullName>
    </submittedName>
</protein>
<dbReference type="SMART" id="SM00053">
    <property type="entry name" value="DYNc"/>
    <property type="match status" value="1"/>
</dbReference>
<dbReference type="OrthoDB" id="415706at2759"/>
<dbReference type="GO" id="GO:0005739">
    <property type="term" value="C:mitochondrion"/>
    <property type="evidence" value="ECO:0007669"/>
    <property type="project" value="TreeGrafter"/>
</dbReference>
<dbReference type="CDD" id="cd08771">
    <property type="entry name" value="DLP_1"/>
    <property type="match status" value="1"/>
</dbReference>
<dbReference type="PRINTS" id="PR00195">
    <property type="entry name" value="DYNAMIN"/>
</dbReference>